<keyword evidence="2" id="KW-0812">Transmembrane</keyword>
<keyword evidence="2" id="KW-1133">Transmembrane helix</keyword>
<name>A0A7J7DG52_TRIWF</name>
<proteinExistence type="predicted"/>
<accession>A0A7J7DG52</accession>
<feature type="transmembrane region" description="Helical" evidence="2">
    <location>
        <begin position="42"/>
        <end position="64"/>
    </location>
</feature>
<organism evidence="3 4">
    <name type="scientific">Tripterygium wilfordii</name>
    <name type="common">Thunder God vine</name>
    <dbReference type="NCBI Taxonomy" id="458696"/>
    <lineage>
        <taxon>Eukaryota</taxon>
        <taxon>Viridiplantae</taxon>
        <taxon>Streptophyta</taxon>
        <taxon>Embryophyta</taxon>
        <taxon>Tracheophyta</taxon>
        <taxon>Spermatophyta</taxon>
        <taxon>Magnoliopsida</taxon>
        <taxon>eudicotyledons</taxon>
        <taxon>Gunneridae</taxon>
        <taxon>Pentapetalae</taxon>
        <taxon>rosids</taxon>
        <taxon>fabids</taxon>
        <taxon>Celastrales</taxon>
        <taxon>Celastraceae</taxon>
        <taxon>Tripterygium</taxon>
    </lineage>
</organism>
<reference evidence="3 4" key="1">
    <citation type="journal article" date="2020" name="Nat. Commun.">
        <title>Genome of Tripterygium wilfordii and identification of cytochrome P450 involved in triptolide biosynthesis.</title>
        <authorList>
            <person name="Tu L."/>
            <person name="Su P."/>
            <person name="Zhang Z."/>
            <person name="Gao L."/>
            <person name="Wang J."/>
            <person name="Hu T."/>
            <person name="Zhou J."/>
            <person name="Zhang Y."/>
            <person name="Zhao Y."/>
            <person name="Liu Y."/>
            <person name="Song Y."/>
            <person name="Tong Y."/>
            <person name="Lu Y."/>
            <person name="Yang J."/>
            <person name="Xu C."/>
            <person name="Jia M."/>
            <person name="Peters R.J."/>
            <person name="Huang L."/>
            <person name="Gao W."/>
        </authorList>
    </citation>
    <scope>NUCLEOTIDE SEQUENCE [LARGE SCALE GENOMIC DNA]</scope>
    <source>
        <strain evidence="4">cv. XIE 37</strain>
        <tissue evidence="3">Leaf</tissue>
    </source>
</reference>
<keyword evidence="1" id="KW-0175">Coiled coil</keyword>
<keyword evidence="2" id="KW-0472">Membrane</keyword>
<feature type="transmembrane region" description="Helical" evidence="2">
    <location>
        <begin position="84"/>
        <end position="102"/>
    </location>
</feature>
<dbReference type="AlphaFoldDB" id="A0A7J7DG52"/>
<evidence type="ECO:0000313" key="4">
    <source>
        <dbReference type="Proteomes" id="UP000593562"/>
    </source>
</evidence>
<keyword evidence="4" id="KW-1185">Reference proteome</keyword>
<evidence type="ECO:0000256" key="1">
    <source>
        <dbReference type="SAM" id="Coils"/>
    </source>
</evidence>
<feature type="coiled-coil region" evidence="1">
    <location>
        <begin position="230"/>
        <end position="257"/>
    </location>
</feature>
<dbReference type="EMBL" id="JAAARO010000007">
    <property type="protein sequence ID" value="KAF5745350.1"/>
    <property type="molecule type" value="Genomic_DNA"/>
</dbReference>
<evidence type="ECO:0000256" key="2">
    <source>
        <dbReference type="SAM" id="Phobius"/>
    </source>
</evidence>
<gene>
    <name evidence="3" type="ORF">HS088_TW07G00934</name>
</gene>
<comment type="caution">
    <text evidence="3">The sequence shown here is derived from an EMBL/GenBank/DDBJ whole genome shotgun (WGS) entry which is preliminary data.</text>
</comment>
<feature type="coiled-coil region" evidence="1">
    <location>
        <begin position="300"/>
        <end position="489"/>
    </location>
</feature>
<dbReference type="Proteomes" id="UP000593562">
    <property type="component" value="Unassembled WGS sequence"/>
</dbReference>
<protein>
    <submittedName>
        <fullName evidence="3">Myosin-2 heavy chain-like isoform X2</fullName>
    </submittedName>
</protein>
<evidence type="ECO:0000313" key="3">
    <source>
        <dbReference type="EMBL" id="KAF5745350.1"/>
    </source>
</evidence>
<dbReference type="InParanoid" id="A0A7J7DG52"/>
<sequence length="526" mass="61855">MASTKRTLKIKEIRIAENCMFWLDRLAMFQILSFSDDPTTGFLHFAFAACLLLFTHYNYVLLYIERRRINHPYSAEDDAKFNRLAFYGERVGFLFVILYLALGWPLAFEITLLLLICVSNVLYMLRYEKKQEEKYACTSAKQESEKIDSNAVGIEENKQSKSVEEEQKSVREVWKMYVDNQRLYSANEIDLLIGAKPQIKELQQVQKPAQANKEDNKRLYSANEINLRRLIDAKLQIKELQDQCHEHNKEKEDLTMTLDRVTKSLYNLSKDLTRLREANIDLVTKLSETSSWYKFQFQTTIDYENRNTILEQEKKKLQDNINEMRSSYELFNEVKSSYEFYRSCYEATEEDYKNLMEEKIELSVKFAAKTECSDKALQELEEKCRILEEENYEAHRNIYFAKMSTEMVDELEEQCRRLEREKTELMRGIFSSADVAVVNEWEEKCKRLEQEKTELMCENSAAKVAAEAVNELEVKCKSFEQENKLLLTEISTTKQAYADLMSEASAAQIYKSYLHDLDGDDLVIID</sequence>
<dbReference type="OrthoDB" id="1752350at2759"/>